<feature type="region of interest" description="Disordered" evidence="1">
    <location>
        <begin position="136"/>
        <end position="155"/>
    </location>
</feature>
<dbReference type="Proteomes" id="UP001152795">
    <property type="component" value="Unassembled WGS sequence"/>
</dbReference>
<name>A0A6S7KRP1_PARCT</name>
<dbReference type="OrthoDB" id="5985867at2759"/>
<protein>
    <submittedName>
        <fullName evidence="2">Uncharacterized protein</fullName>
    </submittedName>
</protein>
<comment type="caution">
    <text evidence="2">The sequence shown here is derived from an EMBL/GenBank/DDBJ whole genome shotgun (WGS) entry which is preliminary data.</text>
</comment>
<feature type="compositionally biased region" description="Pro residues" evidence="1">
    <location>
        <begin position="1"/>
        <end position="16"/>
    </location>
</feature>
<feature type="region of interest" description="Disordered" evidence="1">
    <location>
        <begin position="1"/>
        <end position="55"/>
    </location>
</feature>
<sequence length="155" mass="17190">MASEAIPPPPPPPPPLLNNDNTNTSTLPNGPSTSQVQSSDNGGQTTSTDGTKSWERAWSVDEMRKGATNWSLASDAGLLLYMQEFSQNMLSQTHSMEQKVDGLVDETKGISAKVHNTFNNFLMLSNTQFIENRVYDEEETKDEEEKHDEAVTQEK</sequence>
<reference evidence="2" key="1">
    <citation type="submission" date="2020-04" db="EMBL/GenBank/DDBJ databases">
        <authorList>
            <person name="Alioto T."/>
            <person name="Alioto T."/>
            <person name="Gomez Garrido J."/>
        </authorList>
    </citation>
    <scope>NUCLEOTIDE SEQUENCE</scope>
    <source>
        <strain evidence="2">A484AB</strain>
    </source>
</reference>
<dbReference type="EMBL" id="CACRXK020017072">
    <property type="protein sequence ID" value="CAB4030693.1"/>
    <property type="molecule type" value="Genomic_DNA"/>
</dbReference>
<evidence type="ECO:0000313" key="3">
    <source>
        <dbReference type="Proteomes" id="UP001152795"/>
    </source>
</evidence>
<feature type="non-terminal residue" evidence="2">
    <location>
        <position position="1"/>
    </location>
</feature>
<feature type="compositionally biased region" description="Low complexity" evidence="1">
    <location>
        <begin position="17"/>
        <end position="29"/>
    </location>
</feature>
<accession>A0A6S7KRP1</accession>
<feature type="compositionally biased region" description="Polar residues" evidence="1">
    <location>
        <begin position="30"/>
        <end position="51"/>
    </location>
</feature>
<organism evidence="2 3">
    <name type="scientific">Paramuricea clavata</name>
    <name type="common">Red gorgonian</name>
    <name type="synonym">Violescent sea-whip</name>
    <dbReference type="NCBI Taxonomy" id="317549"/>
    <lineage>
        <taxon>Eukaryota</taxon>
        <taxon>Metazoa</taxon>
        <taxon>Cnidaria</taxon>
        <taxon>Anthozoa</taxon>
        <taxon>Octocorallia</taxon>
        <taxon>Malacalcyonacea</taxon>
        <taxon>Plexauridae</taxon>
        <taxon>Paramuricea</taxon>
    </lineage>
</organism>
<evidence type="ECO:0000313" key="2">
    <source>
        <dbReference type="EMBL" id="CAB4030693.1"/>
    </source>
</evidence>
<evidence type="ECO:0000256" key="1">
    <source>
        <dbReference type="SAM" id="MobiDB-lite"/>
    </source>
</evidence>
<keyword evidence="3" id="KW-1185">Reference proteome</keyword>
<feature type="compositionally biased region" description="Basic and acidic residues" evidence="1">
    <location>
        <begin position="143"/>
        <end position="155"/>
    </location>
</feature>
<gene>
    <name evidence="2" type="ORF">PACLA_8A043886</name>
</gene>
<proteinExistence type="predicted"/>
<dbReference type="AlphaFoldDB" id="A0A6S7KRP1"/>